<feature type="region of interest" description="Disordered" evidence="1">
    <location>
        <begin position="1"/>
        <end position="42"/>
    </location>
</feature>
<evidence type="ECO:0000256" key="1">
    <source>
        <dbReference type="SAM" id="MobiDB-lite"/>
    </source>
</evidence>
<comment type="caution">
    <text evidence="2">The sequence shown here is derived from an EMBL/GenBank/DDBJ whole genome shotgun (WGS) entry which is preliminary data.</text>
</comment>
<feature type="compositionally biased region" description="Basic and acidic residues" evidence="1">
    <location>
        <begin position="16"/>
        <end position="30"/>
    </location>
</feature>
<dbReference type="AlphaFoldDB" id="A0A255DZY2"/>
<evidence type="ECO:0008006" key="4">
    <source>
        <dbReference type="Google" id="ProtNLM"/>
    </source>
</evidence>
<reference evidence="2 3" key="1">
    <citation type="submission" date="2017-07" db="EMBL/GenBank/DDBJ databases">
        <title>The new phylogeny of genus Mycobacterium.</title>
        <authorList>
            <person name="Tortoli E."/>
            <person name="Trovato A."/>
            <person name="Cirillo D.M."/>
        </authorList>
    </citation>
    <scope>NUCLEOTIDE SEQUENCE [LARGE SCALE GENOMIC DNA]</scope>
    <source>
        <strain evidence="2 3">ATCC 33027</strain>
    </source>
</reference>
<organism evidence="2 3">
    <name type="scientific">Mycolicibacterium sphagni</name>
    <dbReference type="NCBI Taxonomy" id="1786"/>
    <lineage>
        <taxon>Bacteria</taxon>
        <taxon>Bacillati</taxon>
        <taxon>Actinomycetota</taxon>
        <taxon>Actinomycetes</taxon>
        <taxon>Mycobacteriales</taxon>
        <taxon>Mycobacteriaceae</taxon>
        <taxon>Mycolicibacterium</taxon>
    </lineage>
</organism>
<dbReference type="Pfam" id="PF11927">
    <property type="entry name" value="HODM_asu-like"/>
    <property type="match status" value="1"/>
</dbReference>
<keyword evidence="3" id="KW-1185">Reference proteome</keyword>
<accession>A0A255DZY2</accession>
<name>A0A255DZY2_9MYCO</name>
<dbReference type="Proteomes" id="UP000216063">
    <property type="component" value="Unassembled WGS sequence"/>
</dbReference>
<evidence type="ECO:0000313" key="3">
    <source>
        <dbReference type="Proteomes" id="UP000216063"/>
    </source>
</evidence>
<dbReference type="OrthoDB" id="5242510at2"/>
<evidence type="ECO:0000313" key="2">
    <source>
        <dbReference type="EMBL" id="OYN82845.1"/>
    </source>
</evidence>
<sequence length="368" mass="41225">MPGAGAFRSGTAPRPVSERRRARGHDDGLRLPRVRPVGAGPVSGQLSAPDLLASFPFPYTADSYRYSTNIAPAGEVVTTATGQWGQRVVDIDSEYTHELAERRRILAADPSRHAVLPHMRVASWDTMIALMTELAQAYPATMSLDREGDTWHWRNELLQITQDFVVGDVKSLPCDPLAYIAGQVQEDIVLLDQRDGDLFADAGVVTFAAGWSFGFDVGMTFLEIHGPVPRLRETGVITRAREFLMRMQAGDFYRRTNWSMTVGRRLDVSTEAAPEWLPDPGRLDALDDDAFGRTIHLRVEVQHLIRLAESGAICFLIRSYMLPLCDIATVDQWRTRTAAVLAELPDDMVEYKGLSPYRERAVRWLRSR</sequence>
<dbReference type="InterPro" id="IPR021848">
    <property type="entry name" value="HODM_asu-like"/>
</dbReference>
<dbReference type="EMBL" id="NOZR01000001">
    <property type="protein sequence ID" value="OYN82845.1"/>
    <property type="molecule type" value="Genomic_DNA"/>
</dbReference>
<proteinExistence type="predicted"/>
<protein>
    <recommendedName>
        <fullName evidence="4">DUF3445 domain-containing protein</fullName>
    </recommendedName>
</protein>
<gene>
    <name evidence="2" type="ORF">CG716_01170</name>
</gene>